<organism evidence="4 5">
    <name type="scientific">Corallococcus carmarthensis</name>
    <dbReference type="NCBI Taxonomy" id="2316728"/>
    <lineage>
        <taxon>Bacteria</taxon>
        <taxon>Pseudomonadati</taxon>
        <taxon>Myxococcota</taxon>
        <taxon>Myxococcia</taxon>
        <taxon>Myxococcales</taxon>
        <taxon>Cystobacterineae</taxon>
        <taxon>Myxococcaceae</taxon>
        <taxon>Corallococcus</taxon>
    </lineage>
</organism>
<dbReference type="Pfam" id="PF17482">
    <property type="entry name" value="Phage_sheath_1C"/>
    <property type="match status" value="1"/>
</dbReference>
<dbReference type="Gene3D" id="3.10.450.690">
    <property type="match status" value="1"/>
</dbReference>
<name>A0A3A8JII7_9BACT</name>
<protein>
    <submittedName>
        <fullName evidence="4">Phage tail sheath protein</fullName>
    </submittedName>
</protein>
<comment type="caution">
    <text evidence="4">The sequence shown here is derived from an EMBL/GenBank/DDBJ whole genome shotgun (WGS) entry which is preliminary data.</text>
</comment>
<dbReference type="AlphaFoldDB" id="A0A3A8JII7"/>
<accession>A0A3A8JII7</accession>
<evidence type="ECO:0000259" key="3">
    <source>
        <dbReference type="Pfam" id="PF17482"/>
    </source>
</evidence>
<proteinExistence type="inferred from homology"/>
<feature type="coiled-coil region" evidence="2">
    <location>
        <begin position="118"/>
        <end position="166"/>
    </location>
</feature>
<evidence type="ECO:0000313" key="5">
    <source>
        <dbReference type="Proteomes" id="UP000268313"/>
    </source>
</evidence>
<keyword evidence="5" id="KW-1185">Reference proteome</keyword>
<dbReference type="RefSeq" id="WP_120607545.1">
    <property type="nucleotide sequence ID" value="NZ_RAWE01000255.1"/>
</dbReference>
<keyword evidence="2" id="KW-0175">Coiled coil</keyword>
<dbReference type="InterPro" id="IPR020287">
    <property type="entry name" value="Tail_sheath_C"/>
</dbReference>
<feature type="domain" description="Tail sheath protein C-terminal" evidence="3">
    <location>
        <begin position="426"/>
        <end position="526"/>
    </location>
</feature>
<sequence length="528" mass="56272">MASGLIIPGVQVTVVKEVLPQQLAPSGVLGLIGFTERIEQTDQDQTQVTRAGSWPRYVEVLGRASAYSLPEARQALDNGVSELVISPLPANAGATARVALTGDEAKAKAFRALLDKGVRDATAAADDAKRQWDALKANASSDPVAVKQAEARSVEAKARLDDATAAQKAGSDVSNDKAGLTLTARAPGPWANGLLVQVAYRDTLDQSVSFDLKVLRRVAGREEVLEMYRGQTLTAFTATLRGSSFLKVDEAKALGWPRADEYTLTGGQDASAADYAAALDRLRDESDVDMVLAAVQDFSDLTKVARIYGAVISHCNALSDECRGRVGFGQVPRTGSLDTHAQLANNLVSDRFVLVAPNGAVGAVTGMVGSLPYFQSPTFKRLSGLADLPALSTEEQKALLRGNVVPVVLERGRGTIVLRGLTTDGDQINVRRVADRAVRMLKQVGDLFIGLLNNADGRTALKQKLVEALVQMEKDGALVPSTDGKDPAFKVEVYSSQADFAQGIVRVNMAVRPVRAIDYIYATITVQV</sequence>
<dbReference type="Proteomes" id="UP000268313">
    <property type="component" value="Unassembled WGS sequence"/>
</dbReference>
<gene>
    <name evidence="4" type="ORF">D7X32_38720</name>
</gene>
<dbReference type="EMBL" id="RAWE01000255">
    <property type="protein sequence ID" value="RKG95539.1"/>
    <property type="molecule type" value="Genomic_DNA"/>
</dbReference>
<comment type="similarity">
    <text evidence="1">Belongs to the myoviridae tail sheath protein family.</text>
</comment>
<dbReference type="OrthoDB" id="5378253at2"/>
<evidence type="ECO:0000256" key="2">
    <source>
        <dbReference type="SAM" id="Coils"/>
    </source>
</evidence>
<reference evidence="5" key="1">
    <citation type="submission" date="2018-09" db="EMBL/GenBank/DDBJ databases">
        <authorList>
            <person name="Livingstone P.G."/>
            <person name="Whitworth D.E."/>
        </authorList>
    </citation>
    <scope>NUCLEOTIDE SEQUENCE [LARGE SCALE GENOMIC DNA]</scope>
    <source>
        <strain evidence="5">CA043D</strain>
    </source>
</reference>
<evidence type="ECO:0000313" key="4">
    <source>
        <dbReference type="EMBL" id="RKG95539.1"/>
    </source>
</evidence>
<evidence type="ECO:0000256" key="1">
    <source>
        <dbReference type="ARBA" id="ARBA00008005"/>
    </source>
</evidence>